<accession>A0A564ZA85</accession>
<evidence type="ECO:0000256" key="1">
    <source>
        <dbReference type="SAM" id="MobiDB-lite"/>
    </source>
</evidence>
<proteinExistence type="predicted"/>
<gene>
    <name evidence="2" type="ORF">WMSIL1_LOCUS13997</name>
</gene>
<evidence type="ECO:0000313" key="2">
    <source>
        <dbReference type="EMBL" id="VUZ56346.1"/>
    </source>
</evidence>
<dbReference type="EMBL" id="CABIJS010000702">
    <property type="protein sequence ID" value="VUZ56346.1"/>
    <property type="molecule type" value="Genomic_DNA"/>
</dbReference>
<name>A0A564ZA85_HYMDI</name>
<feature type="compositionally biased region" description="Basic and acidic residues" evidence="1">
    <location>
        <begin position="175"/>
        <end position="195"/>
    </location>
</feature>
<feature type="non-terminal residue" evidence="2">
    <location>
        <position position="285"/>
    </location>
</feature>
<dbReference type="Proteomes" id="UP000321570">
    <property type="component" value="Unassembled WGS sequence"/>
</dbReference>
<feature type="region of interest" description="Disordered" evidence="1">
    <location>
        <begin position="1"/>
        <end position="225"/>
    </location>
</feature>
<keyword evidence="3" id="KW-1185">Reference proteome</keyword>
<feature type="compositionally biased region" description="Low complexity" evidence="1">
    <location>
        <begin position="93"/>
        <end position="108"/>
    </location>
</feature>
<feature type="compositionally biased region" description="Polar residues" evidence="1">
    <location>
        <begin position="214"/>
        <end position="225"/>
    </location>
</feature>
<feature type="compositionally biased region" description="Basic and acidic residues" evidence="1">
    <location>
        <begin position="59"/>
        <end position="69"/>
    </location>
</feature>
<reference evidence="2 3" key="1">
    <citation type="submission" date="2019-07" db="EMBL/GenBank/DDBJ databases">
        <authorList>
            <person name="Jastrzebski P J."/>
            <person name="Paukszto L."/>
            <person name="Jastrzebski P J."/>
        </authorList>
    </citation>
    <scope>NUCLEOTIDE SEQUENCE [LARGE SCALE GENOMIC DNA]</scope>
    <source>
        <strain evidence="2 3">WMS-il1</strain>
    </source>
</reference>
<sequence>MSSRRKSSDRDGKQEYRRKRPRVEAHDIQSYNDQEDGRKSPKGAQSKDFSEPGLYPPESQEKEAEDGKTRFILKFNKISTDPEAPMEEKSIFSLPTRKSSSKPTKSSKVIIQVEPASNQSEDEGVRQLLTEVFSPFRKPSPKSDESPKNYLEQVIQETKPQQGEMTTLKIKIKSRVTEPKNKERIKNTEEAKASDPEQLNPSESKKKEKHHSGAPQQSYGDELNQQMKLDSERALQIKVRTNYAVRALHPIFECQMGDFPVSKKLLSDLQYDIRDALDHELSKRR</sequence>
<organism evidence="2 3">
    <name type="scientific">Hymenolepis diminuta</name>
    <name type="common">Rat tapeworm</name>
    <dbReference type="NCBI Taxonomy" id="6216"/>
    <lineage>
        <taxon>Eukaryota</taxon>
        <taxon>Metazoa</taxon>
        <taxon>Spiralia</taxon>
        <taxon>Lophotrochozoa</taxon>
        <taxon>Platyhelminthes</taxon>
        <taxon>Cestoda</taxon>
        <taxon>Eucestoda</taxon>
        <taxon>Cyclophyllidea</taxon>
        <taxon>Hymenolepididae</taxon>
        <taxon>Hymenolepis</taxon>
    </lineage>
</organism>
<protein>
    <submittedName>
        <fullName evidence="2">Uncharacterized protein</fullName>
    </submittedName>
</protein>
<evidence type="ECO:0000313" key="3">
    <source>
        <dbReference type="Proteomes" id="UP000321570"/>
    </source>
</evidence>
<feature type="compositionally biased region" description="Polar residues" evidence="1">
    <location>
        <begin position="155"/>
        <end position="165"/>
    </location>
</feature>
<feature type="compositionally biased region" description="Basic and acidic residues" evidence="1">
    <location>
        <begin position="1"/>
        <end position="15"/>
    </location>
</feature>
<dbReference type="AlphaFoldDB" id="A0A564ZA85"/>